<dbReference type="GO" id="GO:0051536">
    <property type="term" value="F:iron-sulfur cluster binding"/>
    <property type="evidence" value="ECO:0007669"/>
    <property type="project" value="InterPro"/>
</dbReference>
<protein>
    <submittedName>
        <fullName evidence="3">NAD(P)H-quinone oxidoreductase subunit J, chloroplastic</fullName>
    </submittedName>
</protein>
<dbReference type="GO" id="GO:0045271">
    <property type="term" value="C:respiratory chain complex I"/>
    <property type="evidence" value="ECO:0007669"/>
    <property type="project" value="TreeGrafter"/>
</dbReference>
<reference evidence="3" key="2">
    <citation type="journal article" date="2024" name="Plant">
        <title>Genomic evolution and insights into agronomic trait innovations of Sesamum species.</title>
        <authorList>
            <person name="Miao H."/>
            <person name="Wang L."/>
            <person name="Qu L."/>
            <person name="Liu H."/>
            <person name="Sun Y."/>
            <person name="Le M."/>
            <person name="Wang Q."/>
            <person name="Wei S."/>
            <person name="Zheng Y."/>
            <person name="Lin W."/>
            <person name="Duan Y."/>
            <person name="Cao H."/>
            <person name="Xiong S."/>
            <person name="Wang X."/>
            <person name="Wei L."/>
            <person name="Li C."/>
            <person name="Ma Q."/>
            <person name="Ju M."/>
            <person name="Zhao R."/>
            <person name="Li G."/>
            <person name="Mu C."/>
            <person name="Tian Q."/>
            <person name="Mei H."/>
            <person name="Zhang T."/>
            <person name="Gao T."/>
            <person name="Zhang H."/>
        </authorList>
    </citation>
    <scope>NUCLEOTIDE SEQUENCE</scope>
    <source>
        <strain evidence="3">KEN1</strain>
    </source>
</reference>
<organism evidence="3">
    <name type="scientific">Sesamum latifolium</name>
    <dbReference type="NCBI Taxonomy" id="2727402"/>
    <lineage>
        <taxon>Eukaryota</taxon>
        <taxon>Viridiplantae</taxon>
        <taxon>Streptophyta</taxon>
        <taxon>Embryophyta</taxon>
        <taxon>Tracheophyta</taxon>
        <taxon>Spermatophyta</taxon>
        <taxon>Magnoliopsida</taxon>
        <taxon>eudicotyledons</taxon>
        <taxon>Gunneridae</taxon>
        <taxon>Pentapetalae</taxon>
        <taxon>asterids</taxon>
        <taxon>lamiids</taxon>
        <taxon>Lamiales</taxon>
        <taxon>Pedaliaceae</taxon>
        <taxon>Sesamum</taxon>
    </lineage>
</organism>
<comment type="caution">
    <text evidence="3">The sequence shown here is derived from an EMBL/GenBank/DDBJ whole genome shotgun (WGS) entry which is preliminary data.</text>
</comment>
<dbReference type="PANTHER" id="PTHR11995:SF14">
    <property type="entry name" value="NADH DEHYDROGENASE [UBIQUINONE] IRON-SULFUR PROTEIN 7, MITOCHONDRIAL"/>
    <property type="match status" value="1"/>
</dbReference>
<dbReference type="GO" id="GO:0009060">
    <property type="term" value="P:aerobic respiration"/>
    <property type="evidence" value="ECO:0007669"/>
    <property type="project" value="TreeGrafter"/>
</dbReference>
<dbReference type="InterPro" id="IPR037232">
    <property type="entry name" value="NADH_quin_OxRdtase_su_C/D-like"/>
</dbReference>
<gene>
    <name evidence="3" type="ORF">Slati_4525500</name>
</gene>
<dbReference type="AlphaFoldDB" id="A0AAW2SGS7"/>
<dbReference type="GO" id="GO:0008137">
    <property type="term" value="F:NADH dehydrogenase (ubiquinone) activity"/>
    <property type="evidence" value="ECO:0007669"/>
    <property type="project" value="TreeGrafter"/>
</dbReference>
<accession>A0AAW2SGS7</accession>
<dbReference type="Pfam" id="PF01058">
    <property type="entry name" value="Oxidored_q6"/>
    <property type="match status" value="1"/>
</dbReference>
<dbReference type="Gene3D" id="3.40.50.12280">
    <property type="match status" value="1"/>
</dbReference>
<feature type="domain" description="NADH:ubiquinone oxidoreductase-like 20kDa subunit" evidence="2">
    <location>
        <begin position="2"/>
        <end position="56"/>
    </location>
</feature>
<dbReference type="SUPFAM" id="SSF56770">
    <property type="entry name" value="HydA/Nqo6-like"/>
    <property type="match status" value="1"/>
</dbReference>
<evidence type="ECO:0000259" key="2">
    <source>
        <dbReference type="Pfam" id="PF01058"/>
    </source>
</evidence>
<dbReference type="SUPFAM" id="SSF143243">
    <property type="entry name" value="Nqo5-like"/>
    <property type="match status" value="1"/>
</dbReference>
<dbReference type="InterPro" id="IPR006137">
    <property type="entry name" value="NADH_UbQ_OxRdtase-like_20kDa"/>
</dbReference>
<sequence length="200" mass="22113">MKMAPSLVRLYEQMPEPKYVIAMGACTITGGMFSTDSYSTVRGVDKLIPVDVYLPGIETLQIKPEDWHSIAVILYVYGYNYLRSQCAYDVAPGGLLASVYHLTRIEYGVDQPEETISEIKSATMGFGATELSVKGLQLRSIKGLFPQVAIKRFDRAGIDCTRNPFITEFATMVGCLRYKNLVQLEGGMASPLMVDDTDDA</sequence>
<dbReference type="EMBL" id="JACGWN010000017">
    <property type="protein sequence ID" value="KAL0391613.1"/>
    <property type="molecule type" value="Genomic_DNA"/>
</dbReference>
<evidence type="ECO:0000256" key="1">
    <source>
        <dbReference type="ARBA" id="ARBA00023004"/>
    </source>
</evidence>
<name>A0AAW2SGS7_9LAMI</name>
<keyword evidence="1" id="KW-0408">Iron</keyword>
<proteinExistence type="predicted"/>
<dbReference type="GO" id="GO:0015990">
    <property type="term" value="P:electron transport coupled proton transport"/>
    <property type="evidence" value="ECO:0007669"/>
    <property type="project" value="TreeGrafter"/>
</dbReference>
<reference evidence="3" key="1">
    <citation type="submission" date="2020-06" db="EMBL/GenBank/DDBJ databases">
        <authorList>
            <person name="Li T."/>
            <person name="Hu X."/>
            <person name="Zhang T."/>
            <person name="Song X."/>
            <person name="Zhang H."/>
            <person name="Dai N."/>
            <person name="Sheng W."/>
            <person name="Hou X."/>
            <person name="Wei L."/>
        </authorList>
    </citation>
    <scope>NUCLEOTIDE SEQUENCE</scope>
    <source>
        <strain evidence="3">KEN1</strain>
        <tissue evidence="3">Leaf</tissue>
    </source>
</reference>
<evidence type="ECO:0000313" key="3">
    <source>
        <dbReference type="EMBL" id="KAL0391613.1"/>
    </source>
</evidence>
<dbReference type="PANTHER" id="PTHR11995">
    <property type="entry name" value="NADH DEHYDROGENASE"/>
    <property type="match status" value="1"/>
</dbReference>